<reference evidence="1" key="2">
    <citation type="submission" date="2020-07" db="EMBL/GenBank/DDBJ databases">
        <authorList>
            <person name="Vera ALvarez R."/>
            <person name="Arias-Moreno D.M."/>
            <person name="Jimenez-Jacinto V."/>
            <person name="Jimenez-Bremont J.F."/>
            <person name="Swaminathan K."/>
            <person name="Moose S.P."/>
            <person name="Guerrero-Gonzalez M.L."/>
            <person name="Marino-Ramirez L."/>
            <person name="Landsman D."/>
            <person name="Rodriguez-Kessler M."/>
            <person name="Delgado-Sanchez P."/>
        </authorList>
    </citation>
    <scope>NUCLEOTIDE SEQUENCE</scope>
    <source>
        <tissue evidence="1">Cladode</tissue>
    </source>
</reference>
<name>A0A7C9FPY0_OPUST</name>
<dbReference type="EMBL" id="GISG01283078">
    <property type="protein sequence ID" value="MBA4679344.1"/>
    <property type="molecule type" value="Transcribed_RNA"/>
</dbReference>
<dbReference type="AlphaFoldDB" id="A0A7C9FPY0"/>
<protein>
    <submittedName>
        <fullName evidence="1">Uncharacterized protein</fullName>
    </submittedName>
</protein>
<accession>A0A7C9FPY0</accession>
<sequence>MLSSLAELLIEDRSAHPKLLNSPLFATVAIDIQGAVLLQQLPGNAGMHGNTKVAGLEASEDPLHQLLQVHCLRVVTHCFEASIAEPVFWGDVNGGDSRSFNSIHRVSAGIEIKVAYLRVRKDLPDPGFFRHFSS</sequence>
<proteinExistence type="predicted"/>
<reference evidence="1" key="1">
    <citation type="journal article" date="2013" name="J. Plant Res.">
        <title>Effect of fungi and light on seed germination of three Opuntia species from semiarid lands of central Mexico.</title>
        <authorList>
            <person name="Delgado-Sanchez P."/>
            <person name="Jimenez-Bremont J.F."/>
            <person name="Guerrero-Gonzalez Mde L."/>
            <person name="Flores J."/>
        </authorList>
    </citation>
    <scope>NUCLEOTIDE SEQUENCE</scope>
    <source>
        <tissue evidence="1">Cladode</tissue>
    </source>
</reference>
<evidence type="ECO:0000313" key="1">
    <source>
        <dbReference type="EMBL" id="MBA4679344.1"/>
    </source>
</evidence>
<organism evidence="1">
    <name type="scientific">Opuntia streptacantha</name>
    <name type="common">Prickly pear cactus</name>
    <name type="synonym">Opuntia cardona</name>
    <dbReference type="NCBI Taxonomy" id="393608"/>
    <lineage>
        <taxon>Eukaryota</taxon>
        <taxon>Viridiplantae</taxon>
        <taxon>Streptophyta</taxon>
        <taxon>Embryophyta</taxon>
        <taxon>Tracheophyta</taxon>
        <taxon>Spermatophyta</taxon>
        <taxon>Magnoliopsida</taxon>
        <taxon>eudicotyledons</taxon>
        <taxon>Gunneridae</taxon>
        <taxon>Pentapetalae</taxon>
        <taxon>Caryophyllales</taxon>
        <taxon>Cactineae</taxon>
        <taxon>Cactaceae</taxon>
        <taxon>Opuntioideae</taxon>
        <taxon>Opuntia</taxon>
    </lineage>
</organism>